<dbReference type="Proteomes" id="UP000008207">
    <property type="component" value="Plasmid pMNOD02"/>
</dbReference>
<evidence type="ECO:0000313" key="1">
    <source>
        <dbReference type="EMBL" id="ACL62926.1"/>
    </source>
</evidence>
<evidence type="ECO:0000313" key="2">
    <source>
        <dbReference type="Proteomes" id="UP000008207"/>
    </source>
</evidence>
<dbReference type="AlphaFoldDB" id="B8IWN5"/>
<dbReference type="HOGENOM" id="CLU_1128650_0_0_5"/>
<keyword evidence="1" id="KW-0614">Plasmid</keyword>
<organism evidence="1 2">
    <name type="scientific">Methylobacterium nodulans (strain LMG 21967 / CNCM I-2342 / ORS 2060)</name>
    <dbReference type="NCBI Taxonomy" id="460265"/>
    <lineage>
        <taxon>Bacteria</taxon>
        <taxon>Pseudomonadati</taxon>
        <taxon>Pseudomonadota</taxon>
        <taxon>Alphaproteobacteria</taxon>
        <taxon>Hyphomicrobiales</taxon>
        <taxon>Methylobacteriaceae</taxon>
        <taxon>Methylobacterium</taxon>
    </lineage>
</organism>
<accession>B8IWN5</accession>
<sequence>MTNAFYLARNESIVPLKIGLNLTYDEVASSYPETLYEDLATKLVSRFGLDLRISKCFDHGIKAVIKGRSFHYLHEISSPTKIFMLLHTLGHYQFITRAARLGIQRYDYIYETSEDGDAHVYRYRAASGGGPVVTPKILCDRIEFEVRANDFAVETARALGLGQLVPLIRLYEPADIRYIIDVMDGGVDAIVSDRDYVEGYVLSGLGVPQQHNEEKIFDRRFFSVEDIDWELLRTRKIEIHFL</sequence>
<proteinExistence type="predicted"/>
<reference evidence="2" key="1">
    <citation type="submission" date="2009-01" db="EMBL/GenBank/DDBJ databases">
        <title>Complete sequence of plasmid 2 of Methylobacterium nodulans ORS 2060.</title>
        <authorList>
            <consortium name="US DOE Joint Genome Institute"/>
            <person name="Lucas S."/>
            <person name="Copeland A."/>
            <person name="Lapidus A."/>
            <person name="Glavina del Rio T."/>
            <person name="Dalin E."/>
            <person name="Tice H."/>
            <person name="Bruce D."/>
            <person name="Goodwin L."/>
            <person name="Pitluck S."/>
            <person name="Sims D."/>
            <person name="Brettin T."/>
            <person name="Detter J.C."/>
            <person name="Han C."/>
            <person name="Larimer F."/>
            <person name="Land M."/>
            <person name="Hauser L."/>
            <person name="Kyrpides N."/>
            <person name="Ivanova N."/>
            <person name="Marx C.J."/>
            <person name="Richardson P."/>
        </authorList>
    </citation>
    <scope>NUCLEOTIDE SEQUENCE [LARGE SCALE GENOMIC DNA]</scope>
    <source>
        <strain evidence="2">LMG 21967 / CNCM I-2342 / ORS 2060</strain>
        <plasmid evidence="2">Plasmid pMNOD02</plasmid>
    </source>
</reference>
<protein>
    <submittedName>
        <fullName evidence="1">Uncharacterized protein</fullName>
    </submittedName>
</protein>
<dbReference type="KEGG" id="mno:Mnod_7918"/>
<keyword evidence="2" id="KW-1185">Reference proteome</keyword>
<dbReference type="EMBL" id="CP001351">
    <property type="protein sequence ID" value="ACL62926.1"/>
    <property type="molecule type" value="Genomic_DNA"/>
</dbReference>
<gene>
    <name evidence="1" type="ordered locus">Mnod_7918</name>
</gene>
<name>B8IWN5_METNO</name>
<dbReference type="OrthoDB" id="8582087at2"/>
<geneLocation type="plasmid" evidence="1 2">
    <name>pMNOD02</name>
</geneLocation>
<dbReference type="RefSeq" id="WP_012631128.1">
    <property type="nucleotide sequence ID" value="NC_011887.1"/>
</dbReference>